<evidence type="ECO:0000313" key="2">
    <source>
        <dbReference type="Proteomes" id="UP001293718"/>
    </source>
</evidence>
<evidence type="ECO:0000313" key="1">
    <source>
        <dbReference type="EMBL" id="MDZ5460603.1"/>
    </source>
</evidence>
<gene>
    <name evidence="1" type="ORF">SM757_28890</name>
</gene>
<protein>
    <submittedName>
        <fullName evidence="1">Uncharacterized protein</fullName>
    </submittedName>
</protein>
<keyword evidence="2" id="KW-1185">Reference proteome</keyword>
<proteinExistence type="predicted"/>
<organism evidence="1 2">
    <name type="scientific">Azohydromonas lata</name>
    <dbReference type="NCBI Taxonomy" id="45677"/>
    <lineage>
        <taxon>Bacteria</taxon>
        <taxon>Pseudomonadati</taxon>
        <taxon>Pseudomonadota</taxon>
        <taxon>Betaproteobacteria</taxon>
        <taxon>Burkholderiales</taxon>
        <taxon>Sphaerotilaceae</taxon>
        <taxon>Azohydromonas</taxon>
    </lineage>
</organism>
<accession>A0ABU5INX8</accession>
<sequence length="72" mass="8129">MNGFPLEYEIAMADLERRAVRGEVTLGQARQEICALRDRYRVVFPIMAANQRVGGSSIVKRTLNSVDMMAQK</sequence>
<comment type="caution">
    <text evidence="1">The sequence shown here is derived from an EMBL/GenBank/DDBJ whole genome shotgun (WGS) entry which is preliminary data.</text>
</comment>
<dbReference type="RefSeq" id="WP_322468010.1">
    <property type="nucleotide sequence ID" value="NZ_JAXOJX010000074.1"/>
</dbReference>
<reference evidence="1 2" key="1">
    <citation type="submission" date="2023-11" db="EMBL/GenBank/DDBJ databases">
        <title>Draft genome of Azohydromonas lata strain H1 (DSM1123), a polyhydroxyalkanoate producer.</title>
        <authorList>
            <person name="Traversa D."/>
            <person name="D'Addabbo P."/>
            <person name="Pazzani C."/>
            <person name="Manzari C."/>
            <person name="Chiara M."/>
            <person name="Scrascia M."/>
        </authorList>
    </citation>
    <scope>NUCLEOTIDE SEQUENCE [LARGE SCALE GENOMIC DNA]</scope>
    <source>
        <strain evidence="1 2">H1</strain>
    </source>
</reference>
<name>A0ABU5INX8_9BURK</name>
<dbReference type="EMBL" id="JAXOJX010000074">
    <property type="protein sequence ID" value="MDZ5460603.1"/>
    <property type="molecule type" value="Genomic_DNA"/>
</dbReference>
<dbReference type="Proteomes" id="UP001293718">
    <property type="component" value="Unassembled WGS sequence"/>
</dbReference>